<dbReference type="InterPro" id="IPR056740">
    <property type="entry name" value="ILV_EDD_C"/>
</dbReference>
<evidence type="ECO:0000256" key="10">
    <source>
        <dbReference type="NCBIfam" id="TIGR01196"/>
    </source>
</evidence>
<dbReference type="HAMAP" id="MF_02094">
    <property type="entry name" value="Edd"/>
    <property type="match status" value="1"/>
</dbReference>
<evidence type="ECO:0000256" key="9">
    <source>
        <dbReference type="HAMAP-Rule" id="MF_02094"/>
    </source>
</evidence>
<name>A0A369UKL0_9GAMM</name>
<dbReference type="GO" id="GO:0004456">
    <property type="term" value="F:phosphogluconate dehydratase activity"/>
    <property type="evidence" value="ECO:0007669"/>
    <property type="project" value="UniProtKB-UniRule"/>
</dbReference>
<gene>
    <name evidence="9" type="primary">edd</name>
    <name evidence="13" type="ORF">DVJ77_14120</name>
</gene>
<comment type="cofactor">
    <cofactor evidence="9">
        <name>[4Fe-4S] cluster</name>
        <dbReference type="ChEBI" id="CHEBI:49883"/>
    </cofactor>
    <text evidence="9">Binds 1 [4Fe-4S] cluster.</text>
</comment>
<keyword evidence="8 9" id="KW-0119">Carbohydrate metabolism</keyword>
<evidence type="ECO:0000256" key="8">
    <source>
        <dbReference type="ARBA" id="ARBA00023277"/>
    </source>
</evidence>
<reference evidence="13 14" key="1">
    <citation type="submission" date="2018-07" db="EMBL/GenBank/DDBJ databases">
        <title>Dyella tabacisoli L4-6T, whole genome shotgun sequence.</title>
        <authorList>
            <person name="Zhou X.-K."/>
            <person name="Li W.-J."/>
            <person name="Duan Y.-Q."/>
        </authorList>
    </citation>
    <scope>NUCLEOTIDE SEQUENCE [LARGE SCALE GENOMIC DNA]</scope>
    <source>
        <strain evidence="13 14">L4-6</strain>
    </source>
</reference>
<keyword evidence="7 9" id="KW-0456">Lyase</keyword>
<evidence type="ECO:0000256" key="5">
    <source>
        <dbReference type="ARBA" id="ARBA00023014"/>
    </source>
</evidence>
<dbReference type="InterPro" id="IPR004786">
    <property type="entry name" value="6-phosphgluc_deHydtase"/>
</dbReference>
<dbReference type="GO" id="GO:0005829">
    <property type="term" value="C:cytosol"/>
    <property type="evidence" value="ECO:0007669"/>
    <property type="project" value="TreeGrafter"/>
</dbReference>
<dbReference type="GO" id="GO:0009255">
    <property type="term" value="P:Entner-Doudoroff pathway through 6-phosphogluconate"/>
    <property type="evidence" value="ECO:0007669"/>
    <property type="project" value="UniProtKB-UniRule"/>
</dbReference>
<dbReference type="Pfam" id="PF00920">
    <property type="entry name" value="ILVD_EDD_N"/>
    <property type="match status" value="1"/>
</dbReference>
<evidence type="ECO:0000313" key="13">
    <source>
        <dbReference type="EMBL" id="RDD80853.1"/>
    </source>
</evidence>
<dbReference type="Gene3D" id="3.50.30.80">
    <property type="entry name" value="IlvD/EDD C-terminal domain-like"/>
    <property type="match status" value="1"/>
</dbReference>
<accession>A0A369UKL0</accession>
<comment type="pathway">
    <text evidence="9">Carbohydrate metabolism; Entner-Doudoroff pathway.</text>
</comment>
<organism evidence="13 14">
    <name type="scientific">Dyella tabacisoli</name>
    <dbReference type="NCBI Taxonomy" id="2282381"/>
    <lineage>
        <taxon>Bacteria</taxon>
        <taxon>Pseudomonadati</taxon>
        <taxon>Pseudomonadota</taxon>
        <taxon>Gammaproteobacteria</taxon>
        <taxon>Lysobacterales</taxon>
        <taxon>Rhodanobacteraceae</taxon>
        <taxon>Dyella</taxon>
    </lineage>
</organism>
<dbReference type="InterPro" id="IPR020558">
    <property type="entry name" value="DiOHA_6PGluconate_deHydtase_CS"/>
</dbReference>
<dbReference type="PROSITE" id="PS00887">
    <property type="entry name" value="ILVD_EDD_2"/>
    <property type="match status" value="1"/>
</dbReference>
<keyword evidence="3 9" id="KW-0479">Metal-binding</keyword>
<dbReference type="InterPro" id="IPR037237">
    <property type="entry name" value="IlvD/EDD_N"/>
</dbReference>
<dbReference type="AlphaFoldDB" id="A0A369UKL0"/>
<evidence type="ECO:0000256" key="2">
    <source>
        <dbReference type="ARBA" id="ARBA00022485"/>
    </source>
</evidence>
<comment type="caution">
    <text evidence="13">The sequence shown here is derived from an EMBL/GenBank/DDBJ whole genome shotgun (WGS) entry which is preliminary data.</text>
</comment>
<evidence type="ECO:0000256" key="4">
    <source>
        <dbReference type="ARBA" id="ARBA00023004"/>
    </source>
</evidence>
<keyword evidence="2 9" id="KW-0004">4Fe-4S</keyword>
<dbReference type="UniPathway" id="UPA00226"/>
<keyword evidence="14" id="KW-1185">Reference proteome</keyword>
<evidence type="ECO:0000259" key="11">
    <source>
        <dbReference type="Pfam" id="PF00920"/>
    </source>
</evidence>
<dbReference type="GO" id="GO:0051539">
    <property type="term" value="F:4 iron, 4 sulfur cluster binding"/>
    <property type="evidence" value="ECO:0007669"/>
    <property type="project" value="UniProtKB-UniRule"/>
</dbReference>
<dbReference type="GO" id="GO:0019521">
    <property type="term" value="P:D-gluconate metabolic process"/>
    <property type="evidence" value="ECO:0007669"/>
    <property type="project" value="UniProtKB-KW"/>
</dbReference>
<dbReference type="Proteomes" id="UP000253782">
    <property type="component" value="Unassembled WGS sequence"/>
</dbReference>
<evidence type="ECO:0000256" key="6">
    <source>
        <dbReference type="ARBA" id="ARBA00023064"/>
    </source>
</evidence>
<dbReference type="Pfam" id="PF24877">
    <property type="entry name" value="ILV_EDD_C"/>
    <property type="match status" value="1"/>
</dbReference>
<evidence type="ECO:0000313" key="14">
    <source>
        <dbReference type="Proteomes" id="UP000253782"/>
    </source>
</evidence>
<dbReference type="EC" id="4.2.1.12" evidence="9 10"/>
<dbReference type="SUPFAM" id="SSF52016">
    <property type="entry name" value="LeuD/IlvD-like"/>
    <property type="match status" value="1"/>
</dbReference>
<dbReference type="NCBIfam" id="TIGR01196">
    <property type="entry name" value="edd"/>
    <property type="match status" value="1"/>
</dbReference>
<dbReference type="InterPro" id="IPR042096">
    <property type="entry name" value="Dihydro-acid_dehy_C"/>
</dbReference>
<dbReference type="EMBL" id="QQAH01000013">
    <property type="protein sequence ID" value="RDD80853.1"/>
    <property type="molecule type" value="Genomic_DNA"/>
</dbReference>
<dbReference type="PANTHER" id="PTHR43661:SF1">
    <property type="entry name" value="PHOSPHOGLUCONATE DEHYDRATASE"/>
    <property type="match status" value="1"/>
</dbReference>
<comment type="function">
    <text evidence="9">Catalyzes the dehydration of 6-phospho-D-gluconate to 2-dehydro-3-deoxy-6-phospho-D-gluconate.</text>
</comment>
<dbReference type="PANTHER" id="PTHR43661">
    <property type="entry name" value="D-XYLONATE DEHYDRATASE"/>
    <property type="match status" value="1"/>
</dbReference>
<proteinExistence type="inferred from homology"/>
<dbReference type="SUPFAM" id="SSF143975">
    <property type="entry name" value="IlvD/EDD N-terminal domain-like"/>
    <property type="match status" value="1"/>
</dbReference>
<evidence type="ECO:0000256" key="1">
    <source>
        <dbReference type="ARBA" id="ARBA00006486"/>
    </source>
</evidence>
<feature type="binding site" evidence="9">
    <location>
        <position position="224"/>
    </location>
    <ligand>
        <name>[4Fe-4S] cluster</name>
        <dbReference type="ChEBI" id="CHEBI:49883"/>
    </ligand>
</feature>
<comment type="catalytic activity">
    <reaction evidence="9">
        <text>6-phospho-D-gluconate = 2-dehydro-3-deoxy-6-phospho-D-gluconate + H2O</text>
        <dbReference type="Rhea" id="RHEA:17277"/>
        <dbReference type="ChEBI" id="CHEBI:15377"/>
        <dbReference type="ChEBI" id="CHEBI:57569"/>
        <dbReference type="ChEBI" id="CHEBI:58759"/>
        <dbReference type="EC" id="4.2.1.12"/>
    </reaction>
</comment>
<keyword evidence="4 9" id="KW-0408">Iron</keyword>
<dbReference type="RefSeq" id="WP_114846159.1">
    <property type="nucleotide sequence ID" value="NZ_JBHSPE010000008.1"/>
</dbReference>
<feature type="domain" description="Dihydroxy-acid/6-phosphogluconate dehydratase C-terminal" evidence="12">
    <location>
        <begin position="410"/>
        <end position="602"/>
    </location>
</feature>
<keyword evidence="5 9" id="KW-0411">Iron-sulfur</keyword>
<evidence type="ECO:0000259" key="12">
    <source>
        <dbReference type="Pfam" id="PF24877"/>
    </source>
</evidence>
<feature type="binding site" evidence="9">
    <location>
        <position position="157"/>
    </location>
    <ligand>
        <name>[4Fe-4S] cluster</name>
        <dbReference type="ChEBI" id="CHEBI:49883"/>
    </ligand>
</feature>
<dbReference type="OrthoDB" id="9807077at2"/>
<dbReference type="PROSITE" id="PS00886">
    <property type="entry name" value="ILVD_EDD_1"/>
    <property type="match status" value="1"/>
</dbReference>
<evidence type="ECO:0000256" key="7">
    <source>
        <dbReference type="ARBA" id="ARBA00023239"/>
    </source>
</evidence>
<protein>
    <recommendedName>
        <fullName evidence="9 10">Phosphogluconate dehydratase</fullName>
        <ecNumber evidence="9 10">4.2.1.12</ecNumber>
    </recommendedName>
</protein>
<comment type="similarity">
    <text evidence="1 9">Belongs to the IlvD/Edd family.</text>
</comment>
<dbReference type="InterPro" id="IPR000581">
    <property type="entry name" value="ILV_EDD_N"/>
</dbReference>
<keyword evidence="6 9" id="KW-0311">Gluconate utilization</keyword>
<dbReference type="GO" id="GO:0046872">
    <property type="term" value="F:metal ion binding"/>
    <property type="evidence" value="ECO:0007669"/>
    <property type="project" value="UniProtKB-KW"/>
</dbReference>
<dbReference type="FunFam" id="3.50.30.80:FF:000001">
    <property type="entry name" value="Dihydroxy-acid dehydratase"/>
    <property type="match status" value="1"/>
</dbReference>
<evidence type="ECO:0000256" key="3">
    <source>
        <dbReference type="ARBA" id="ARBA00022723"/>
    </source>
</evidence>
<feature type="domain" description="Dihydroxy-acid/6-phosphogluconate dehydratase N-terminal" evidence="11">
    <location>
        <begin position="69"/>
        <end position="381"/>
    </location>
</feature>
<sequence length="605" mass="64482">MSTLHPVIVEVTERLRERSRPTRTAYLGRIEAAEGPGTHRERLSCGNLAHGFAACEPHDKAALRAGYTPNLGIINAYNDMLSAHQPYERYPALIREAAREAGVTAQVAGGVPAMCDGVTQGRAGMELSLFSRDLIAMATAVSLSHDMFDGALYLGICDKIVPGLLIGALSFGHLPGIFVPSGPMPSGITNEAKSKVRQAYAEGKADRAELLEAEAAAYHAPGTCTFYGTANSNQMLMEIMGLHLPGSSFVAPDTPLREALTVEAVRRVAALSEVGAGHLPLGHIIDERAIVNGVIGLHATGGSTNHLLHLVAIARAAGIELRWDDFDALSSVIPLLARVYPNGYADVNQFHQAGGMAFLIDQLLDAGLLHRDVRTVFSTGMDGYTQVPELNEQGRLHWTAVAKESGNRGVLRGTAEPFRADGGLRMLDGNLGRAVIKVSSVPDERLVIEAPALVFHDQDDVRRAFERGELNRDFIAVVRFQGPRANGMPELHKLTPTLGVLQDRGHRIALLTDGRMSGASGRVPAAIHVTPEAEAGGAIAKIREGDMIRLDAATGRLDVLVDAAEFAARTPVTADLSAHHIGMGRELFGLFRQAATTADLGAGVL</sequence>